<protein>
    <recommendedName>
        <fullName evidence="4">Phosphohistidine phosphatase</fullName>
    </recommendedName>
</protein>
<dbReference type="InterPro" id="IPR013078">
    <property type="entry name" value="His_Pase_superF_clade-1"/>
</dbReference>
<organism evidence="2 3">
    <name type="scientific">Mongoliitalea lutea</name>
    <dbReference type="NCBI Taxonomy" id="849756"/>
    <lineage>
        <taxon>Bacteria</taxon>
        <taxon>Pseudomonadati</taxon>
        <taxon>Bacteroidota</taxon>
        <taxon>Cytophagia</taxon>
        <taxon>Cytophagales</taxon>
        <taxon>Cyclobacteriaceae</taxon>
        <taxon>Mongoliitalea</taxon>
    </lineage>
</organism>
<evidence type="ECO:0000256" key="1">
    <source>
        <dbReference type="PIRSR" id="PIRSR613078-2"/>
    </source>
</evidence>
<dbReference type="Pfam" id="PF00300">
    <property type="entry name" value="His_Phos_1"/>
    <property type="match status" value="1"/>
</dbReference>
<dbReference type="EMBL" id="BMYF01000010">
    <property type="protein sequence ID" value="GHB38278.1"/>
    <property type="molecule type" value="Genomic_DNA"/>
</dbReference>
<name>A0A8J3CY24_9BACT</name>
<sequence length="162" mass="18395">MKKLLLIRHAKSSWENPFLSDHARPLASRGLRDAPLMGLRLKDKNIRPDLVISSDATRAKETAFLISKVLNYPKQTVVLTRALYHASADEMLAVIRQVDQEINTVFLFGHNPGMNDLMWKLNGTLDNLPTTGIFAVKAAIADWKDFNERNAAFWFEDYPKKG</sequence>
<dbReference type="PANTHER" id="PTHR47623:SF1">
    <property type="entry name" value="OS09G0287300 PROTEIN"/>
    <property type="match status" value="1"/>
</dbReference>
<dbReference type="RefSeq" id="WP_189581438.1">
    <property type="nucleotide sequence ID" value="NZ_BMYF01000010.1"/>
</dbReference>
<dbReference type="PANTHER" id="PTHR47623">
    <property type="entry name" value="OS09G0287300 PROTEIN"/>
    <property type="match status" value="1"/>
</dbReference>
<reference evidence="2" key="1">
    <citation type="journal article" date="2014" name="Int. J. Syst. Evol. Microbiol.">
        <title>Complete genome sequence of Corynebacterium casei LMG S-19264T (=DSM 44701T), isolated from a smear-ripened cheese.</title>
        <authorList>
            <consortium name="US DOE Joint Genome Institute (JGI-PGF)"/>
            <person name="Walter F."/>
            <person name="Albersmeier A."/>
            <person name="Kalinowski J."/>
            <person name="Ruckert C."/>
        </authorList>
    </citation>
    <scope>NUCLEOTIDE SEQUENCE</scope>
    <source>
        <strain evidence="2">KCTC 23224</strain>
    </source>
</reference>
<gene>
    <name evidence="2" type="ORF">GCM10008106_19460</name>
</gene>
<dbReference type="Gene3D" id="3.40.50.1240">
    <property type="entry name" value="Phosphoglycerate mutase-like"/>
    <property type="match status" value="1"/>
</dbReference>
<evidence type="ECO:0000313" key="3">
    <source>
        <dbReference type="Proteomes" id="UP000642809"/>
    </source>
</evidence>
<accession>A0A8J3CY24</accession>
<reference evidence="2" key="2">
    <citation type="submission" date="2020-09" db="EMBL/GenBank/DDBJ databases">
        <authorList>
            <person name="Sun Q."/>
            <person name="Kim S."/>
        </authorList>
    </citation>
    <scope>NUCLEOTIDE SEQUENCE</scope>
    <source>
        <strain evidence="2">KCTC 23224</strain>
    </source>
</reference>
<dbReference type="CDD" id="cd07067">
    <property type="entry name" value="HP_PGM_like"/>
    <property type="match status" value="1"/>
</dbReference>
<keyword evidence="3" id="KW-1185">Reference proteome</keyword>
<dbReference type="AlphaFoldDB" id="A0A8J3CY24"/>
<comment type="caution">
    <text evidence="2">The sequence shown here is derived from an EMBL/GenBank/DDBJ whole genome shotgun (WGS) entry which is preliminary data.</text>
</comment>
<dbReference type="InterPro" id="IPR029033">
    <property type="entry name" value="His_PPase_superfam"/>
</dbReference>
<feature type="binding site" evidence="1">
    <location>
        <position position="58"/>
    </location>
    <ligand>
        <name>substrate</name>
    </ligand>
</feature>
<dbReference type="Proteomes" id="UP000642809">
    <property type="component" value="Unassembled WGS sequence"/>
</dbReference>
<dbReference type="SUPFAM" id="SSF53254">
    <property type="entry name" value="Phosphoglycerate mutase-like"/>
    <property type="match status" value="1"/>
</dbReference>
<evidence type="ECO:0008006" key="4">
    <source>
        <dbReference type="Google" id="ProtNLM"/>
    </source>
</evidence>
<proteinExistence type="predicted"/>
<evidence type="ECO:0000313" key="2">
    <source>
        <dbReference type="EMBL" id="GHB38278.1"/>
    </source>
</evidence>